<dbReference type="Proteomes" id="UP000551758">
    <property type="component" value="Unassembled WGS sequence"/>
</dbReference>
<keyword evidence="4" id="KW-0560">Oxidoreductase</keyword>
<dbReference type="AlphaFoldDB" id="A0A7J7FB42"/>
<comment type="catalytic activity">
    <reaction evidence="6">
        <text>a (2S)-2-hydroxycarboxylate + O2 = a 2-oxocarboxylate + H2O2</text>
        <dbReference type="Rhea" id="RHEA:16789"/>
        <dbReference type="ChEBI" id="CHEBI:15379"/>
        <dbReference type="ChEBI" id="CHEBI:16240"/>
        <dbReference type="ChEBI" id="CHEBI:35179"/>
        <dbReference type="ChEBI" id="CHEBI:58123"/>
        <dbReference type="EC" id="1.1.3.15"/>
    </reaction>
    <physiologicalReaction direction="left-to-right" evidence="6">
        <dbReference type="Rhea" id="RHEA:16790"/>
    </physiologicalReaction>
</comment>
<dbReference type="PROSITE" id="PS00557">
    <property type="entry name" value="FMN_HYDROXY_ACID_DH_1"/>
    <property type="match status" value="1"/>
</dbReference>
<evidence type="ECO:0000259" key="8">
    <source>
        <dbReference type="PROSITE" id="PS51349"/>
    </source>
</evidence>
<comment type="caution">
    <text evidence="9">The sequence shown here is derived from an EMBL/GenBank/DDBJ whole genome shotgun (WGS) entry which is preliminary data.</text>
</comment>
<evidence type="ECO:0000256" key="7">
    <source>
        <dbReference type="ARBA" id="ARBA00029327"/>
    </source>
</evidence>
<dbReference type="GO" id="GO:0005777">
    <property type="term" value="C:peroxisome"/>
    <property type="evidence" value="ECO:0007669"/>
    <property type="project" value="UniProtKB-ARBA"/>
</dbReference>
<evidence type="ECO:0000256" key="3">
    <source>
        <dbReference type="ARBA" id="ARBA00022643"/>
    </source>
</evidence>
<dbReference type="SUPFAM" id="SSF51395">
    <property type="entry name" value="FMN-linked oxidoreductases"/>
    <property type="match status" value="1"/>
</dbReference>
<evidence type="ECO:0000313" key="10">
    <source>
        <dbReference type="Proteomes" id="UP000551758"/>
    </source>
</evidence>
<evidence type="ECO:0000256" key="2">
    <source>
        <dbReference type="ARBA" id="ARBA00022630"/>
    </source>
</evidence>
<dbReference type="CDD" id="cd02809">
    <property type="entry name" value="alpha_hydroxyacid_oxid_FMN"/>
    <property type="match status" value="1"/>
</dbReference>
<organism evidence="9 10">
    <name type="scientific">Diceros bicornis minor</name>
    <name type="common">South-central black rhinoceros</name>
    <dbReference type="NCBI Taxonomy" id="77932"/>
    <lineage>
        <taxon>Eukaryota</taxon>
        <taxon>Metazoa</taxon>
        <taxon>Chordata</taxon>
        <taxon>Craniata</taxon>
        <taxon>Vertebrata</taxon>
        <taxon>Euteleostomi</taxon>
        <taxon>Mammalia</taxon>
        <taxon>Eutheria</taxon>
        <taxon>Laurasiatheria</taxon>
        <taxon>Perissodactyla</taxon>
        <taxon>Rhinocerotidae</taxon>
        <taxon>Diceros</taxon>
    </lineage>
</organism>
<evidence type="ECO:0000256" key="4">
    <source>
        <dbReference type="ARBA" id="ARBA00023002"/>
    </source>
</evidence>
<dbReference type="GO" id="GO:0010181">
    <property type="term" value="F:FMN binding"/>
    <property type="evidence" value="ECO:0007669"/>
    <property type="project" value="InterPro"/>
</dbReference>
<dbReference type="EMBL" id="JACDTQ010000823">
    <property type="protein sequence ID" value="KAF5924926.1"/>
    <property type="molecule type" value="Genomic_DNA"/>
</dbReference>
<dbReference type="InterPro" id="IPR012133">
    <property type="entry name" value="Alpha-hydoxy_acid_DH_FMN"/>
</dbReference>
<proteinExistence type="inferred from homology"/>
<evidence type="ECO:0000256" key="1">
    <source>
        <dbReference type="ARBA" id="ARBA00001917"/>
    </source>
</evidence>
<evidence type="ECO:0000256" key="5">
    <source>
        <dbReference type="ARBA" id="ARBA00024042"/>
    </source>
</evidence>
<dbReference type="InterPro" id="IPR037396">
    <property type="entry name" value="FMN_HAD"/>
</dbReference>
<evidence type="ECO:0000313" key="9">
    <source>
        <dbReference type="EMBL" id="KAF5924926.1"/>
    </source>
</evidence>
<dbReference type="Gene3D" id="3.20.20.70">
    <property type="entry name" value="Aldolase class I"/>
    <property type="match status" value="1"/>
</dbReference>
<comment type="similarity">
    <text evidence="5">Belongs to the FMN-dependent alpha-hydroxy acid dehydrogenase family.</text>
</comment>
<protein>
    <recommendedName>
        <fullName evidence="8">FMN hydroxy acid dehydrogenase domain-containing protein</fullName>
    </recommendedName>
</protein>
<dbReference type="PANTHER" id="PTHR10578">
    <property type="entry name" value="S -2-HYDROXY-ACID OXIDASE-RELATED"/>
    <property type="match status" value="1"/>
</dbReference>
<dbReference type="InterPro" id="IPR013785">
    <property type="entry name" value="Aldolase_TIM"/>
</dbReference>
<sequence>MLSTWATSSIEEVAEAGREALRWLQLYIYKDREVTEQLVRRAERMGYKAIFITVDTPYLGNRFDDVRNRFKLPPQLRMKNFETNDLAFSPKENFGDNSGLATYVAKAIDPSISWEDIKWLRGLTSLPIVAKGILRGDDAREAVKHGLDGILVSNHGARQLDGVPATKGIILLLIPNLLSFSHSKPSRKIDALPEIVEAVEGKVEVFLDGGVRKGTDVLKALALGAKAVFVGRPIIWGLASQGEKGVQDVLEILKEEFRLAMALSGCQNVKVIDKTLVRKNPLAVSKI</sequence>
<keyword evidence="3" id="KW-0288">FMN</keyword>
<accession>A0A7J7FB42</accession>
<gene>
    <name evidence="9" type="ORF">HPG69_008600</name>
</gene>
<dbReference type="InterPro" id="IPR000262">
    <property type="entry name" value="FMN-dep_DH"/>
</dbReference>
<dbReference type="GO" id="GO:0003973">
    <property type="term" value="F:(S)-2-hydroxy-acid oxidase activity"/>
    <property type="evidence" value="ECO:0007669"/>
    <property type="project" value="UniProtKB-EC"/>
</dbReference>
<feature type="domain" description="FMN hydroxy acid dehydrogenase" evidence="8">
    <location>
        <begin position="1"/>
        <end position="282"/>
    </location>
</feature>
<name>A0A7J7FB42_DICBM</name>
<dbReference type="Pfam" id="PF01070">
    <property type="entry name" value="FMN_dh"/>
    <property type="match status" value="2"/>
</dbReference>
<dbReference type="PANTHER" id="PTHR10578:SF107">
    <property type="entry name" value="2-HYDROXYACID OXIDASE 1"/>
    <property type="match status" value="1"/>
</dbReference>
<reference evidence="9 10" key="1">
    <citation type="journal article" date="2020" name="Mol. Biol. Evol.">
        <title>Interspecific Gene Flow and the Evolution of Specialization in Black and White Rhinoceros.</title>
        <authorList>
            <person name="Moodley Y."/>
            <person name="Westbury M.V."/>
            <person name="Russo I.M."/>
            <person name="Gopalakrishnan S."/>
            <person name="Rakotoarivelo A."/>
            <person name="Olsen R.A."/>
            <person name="Prost S."/>
            <person name="Tunstall T."/>
            <person name="Ryder O.A."/>
            <person name="Dalen L."/>
            <person name="Bruford M.W."/>
        </authorList>
    </citation>
    <scope>NUCLEOTIDE SEQUENCE [LARGE SCALE GENOMIC DNA]</scope>
    <source>
        <strain evidence="9">SBR-YM</strain>
        <tissue evidence="9">Skin</tissue>
    </source>
</reference>
<evidence type="ECO:0000256" key="6">
    <source>
        <dbReference type="ARBA" id="ARBA00029325"/>
    </source>
</evidence>
<dbReference type="InterPro" id="IPR008259">
    <property type="entry name" value="FMN_hydac_DH_AS"/>
</dbReference>
<comment type="cofactor">
    <cofactor evidence="1">
        <name>FMN</name>
        <dbReference type="ChEBI" id="CHEBI:58210"/>
    </cofactor>
</comment>
<dbReference type="PROSITE" id="PS51349">
    <property type="entry name" value="FMN_HYDROXY_ACID_DH_2"/>
    <property type="match status" value="1"/>
</dbReference>
<keyword evidence="2" id="KW-0285">Flavoprotein</keyword>
<keyword evidence="10" id="KW-1185">Reference proteome</keyword>
<comment type="catalytic activity">
    <reaction evidence="7">
        <text>2-hydroxyoctanoate + O2 = 2-oxooctanoate + H2O2</text>
        <dbReference type="Rhea" id="RHEA:67940"/>
        <dbReference type="ChEBI" id="CHEBI:15379"/>
        <dbReference type="ChEBI" id="CHEBI:16240"/>
        <dbReference type="ChEBI" id="CHEBI:133514"/>
        <dbReference type="ChEBI" id="CHEBI:176689"/>
    </reaction>
    <physiologicalReaction direction="left-to-right" evidence="7">
        <dbReference type="Rhea" id="RHEA:67941"/>
    </physiologicalReaction>
</comment>